<proteinExistence type="inferred from homology"/>
<evidence type="ECO:0000259" key="4">
    <source>
        <dbReference type="Pfam" id="PF00724"/>
    </source>
</evidence>
<evidence type="ECO:0000256" key="2">
    <source>
        <dbReference type="ARBA" id="ARBA00005979"/>
    </source>
</evidence>
<evidence type="ECO:0000313" key="5">
    <source>
        <dbReference type="EMBL" id="AMP98882.1"/>
    </source>
</evidence>
<keyword evidence="3" id="KW-0560">Oxidoreductase</keyword>
<keyword evidence="6" id="KW-1185">Reference proteome</keyword>
<dbReference type="KEGG" id="pcm:AY601_1976"/>
<evidence type="ECO:0000256" key="1">
    <source>
        <dbReference type="ARBA" id="ARBA00001917"/>
    </source>
</evidence>
<dbReference type="Proteomes" id="UP000071561">
    <property type="component" value="Chromosome"/>
</dbReference>
<dbReference type="AlphaFoldDB" id="A0A127VBV8"/>
<comment type="similarity">
    <text evidence="2">Belongs to the NADH:flavin oxidoreductase/NADH oxidase family.</text>
</comment>
<dbReference type="InterPro" id="IPR045247">
    <property type="entry name" value="Oye-like"/>
</dbReference>
<evidence type="ECO:0000256" key="3">
    <source>
        <dbReference type="ARBA" id="ARBA00023002"/>
    </source>
</evidence>
<dbReference type="FunFam" id="3.20.20.70:FF:000059">
    <property type="entry name" value="N-ethylmaleimide reductase, FMN-linked"/>
    <property type="match status" value="1"/>
</dbReference>
<dbReference type="GO" id="GO:0016628">
    <property type="term" value="F:oxidoreductase activity, acting on the CH-CH group of donors, NAD or NADP as acceptor"/>
    <property type="evidence" value="ECO:0007669"/>
    <property type="project" value="UniProtKB-ARBA"/>
</dbReference>
<feature type="domain" description="NADH:flavin oxidoreductase/NADH oxidase N-terminal" evidence="4">
    <location>
        <begin position="7"/>
        <end position="337"/>
    </location>
</feature>
<dbReference type="SUPFAM" id="SSF51395">
    <property type="entry name" value="FMN-linked oxidoreductases"/>
    <property type="match status" value="1"/>
</dbReference>
<gene>
    <name evidence="5" type="ORF">AY601_1976</name>
</gene>
<dbReference type="Gene3D" id="3.20.20.70">
    <property type="entry name" value="Aldolase class I"/>
    <property type="match status" value="1"/>
</dbReference>
<comment type="cofactor">
    <cofactor evidence="1">
        <name>FMN</name>
        <dbReference type="ChEBI" id="CHEBI:58210"/>
    </cofactor>
</comment>
<dbReference type="EMBL" id="CP014504">
    <property type="protein sequence ID" value="AMP98882.1"/>
    <property type="molecule type" value="Genomic_DNA"/>
</dbReference>
<dbReference type="GO" id="GO:0005829">
    <property type="term" value="C:cytosol"/>
    <property type="evidence" value="ECO:0007669"/>
    <property type="project" value="UniProtKB-ARBA"/>
</dbReference>
<protein>
    <submittedName>
        <fullName evidence="5">NADH:flavin oxidoreductase</fullName>
    </submittedName>
</protein>
<dbReference type="InterPro" id="IPR001155">
    <property type="entry name" value="OxRdtase_FMN_N"/>
</dbReference>
<dbReference type="Pfam" id="PF00724">
    <property type="entry name" value="Oxidored_FMN"/>
    <property type="match status" value="1"/>
</dbReference>
<dbReference type="PANTHER" id="PTHR22893">
    <property type="entry name" value="NADH OXIDOREDUCTASE-RELATED"/>
    <property type="match status" value="1"/>
</dbReference>
<dbReference type="PATRIC" id="fig|188932.3.peg.2066"/>
<dbReference type="GO" id="GO:0010181">
    <property type="term" value="F:FMN binding"/>
    <property type="evidence" value="ECO:0007669"/>
    <property type="project" value="InterPro"/>
</dbReference>
<dbReference type="OrthoDB" id="9772736at2"/>
<sequence length="368" mass="39958">MKSQEILHQPYTLGSLVLKNRFVMAPMTRSRALNYMPNDLMLEYYKQRSTAGLIITEGVAPSANGTGYVRIPGIYTEAQIEGWKKITAAVHENDAKIFAQVIHTGRSSHVDNLPEGGEILAPSGISTDSDVWTDTQGMQKASLPREMTIADIEATKNEFVQAALNAIGAGFDGIELHGANGYLLDQFLNPASNQRSDEYGGSIENRARFYIEVTAAVVNAIGKDKVGARISPYGLFNGMIIYPEMEDTFFYLAAELSKIGIVYLHLVDHSSMGAPALTDSVVKGMRANFKGTIVGVKNYTAETAVADIENGTIDLPAFGRAFIANPDLPYKFLNNLELAQPDMATLYVASATGEVGYTDYPFAEVVSS</sequence>
<evidence type="ECO:0000313" key="6">
    <source>
        <dbReference type="Proteomes" id="UP000071561"/>
    </source>
</evidence>
<name>A0A127VBV8_9SPHI</name>
<reference evidence="5 6" key="1">
    <citation type="submission" date="2016-03" db="EMBL/GenBank/DDBJ databases">
        <title>Complete genome sequence of Pedobacter cryoconitis PAMC 27485.</title>
        <authorList>
            <person name="Lee J."/>
            <person name="Kim O.-S."/>
        </authorList>
    </citation>
    <scope>NUCLEOTIDE SEQUENCE [LARGE SCALE GENOMIC DNA]</scope>
    <source>
        <strain evidence="5 6">PAMC 27485</strain>
    </source>
</reference>
<dbReference type="CDD" id="cd02933">
    <property type="entry name" value="OYE_like_FMN"/>
    <property type="match status" value="1"/>
</dbReference>
<accession>A0A127VBV8</accession>
<organism evidence="5 6">
    <name type="scientific">Pedobacter cryoconitis</name>
    <dbReference type="NCBI Taxonomy" id="188932"/>
    <lineage>
        <taxon>Bacteria</taxon>
        <taxon>Pseudomonadati</taxon>
        <taxon>Bacteroidota</taxon>
        <taxon>Sphingobacteriia</taxon>
        <taxon>Sphingobacteriales</taxon>
        <taxon>Sphingobacteriaceae</taxon>
        <taxon>Pedobacter</taxon>
    </lineage>
</organism>
<dbReference type="RefSeq" id="WP_068399913.1">
    <property type="nucleotide sequence ID" value="NZ_CP014504.1"/>
</dbReference>
<dbReference type="InterPro" id="IPR013785">
    <property type="entry name" value="Aldolase_TIM"/>
</dbReference>
<dbReference type="PANTHER" id="PTHR22893:SF91">
    <property type="entry name" value="NADPH DEHYDROGENASE 2-RELATED"/>
    <property type="match status" value="1"/>
</dbReference>